<proteinExistence type="predicted"/>
<dbReference type="RefSeq" id="WP_258543246.1">
    <property type="nucleotide sequence ID" value="NZ_OU015584.1"/>
</dbReference>
<name>A0A916NJ43_9FLAO</name>
<dbReference type="KEGG" id="ptan:CRYO30217_03055"/>
<sequence length="174" mass="19104">MKRIIQIAIFILFSTGVAWGQGAAGGANLKLKSMFVYNFIKNVEWPSSQKSGDFNVTVLGDKDLYQMMNSTYAGKEINGQKIVFSYVDAYSEVGTAHILYIAPKFSSDLAKYSQKLRKNKTLVVSDKGGLLYDGSVINFVVSNNKLLFEISKSNAELVPLTIGPSLLKMATTVI</sequence>
<reference evidence="1" key="1">
    <citation type="submission" date="2021-04" db="EMBL/GenBank/DDBJ databases">
        <authorList>
            <person name="Rodrigo-Torres L."/>
            <person name="Arahal R. D."/>
            <person name="Lucena T."/>
        </authorList>
    </citation>
    <scope>NUCLEOTIDE SEQUENCE</scope>
    <source>
        <strain evidence="1">AS29M-1</strain>
    </source>
</reference>
<dbReference type="EMBL" id="OU015584">
    <property type="protein sequence ID" value="CAG5086240.1"/>
    <property type="molecule type" value="Genomic_DNA"/>
</dbReference>
<organism evidence="1 2">
    <name type="scientific">Parvicella tangerina</name>
    <dbReference type="NCBI Taxonomy" id="2829795"/>
    <lineage>
        <taxon>Bacteria</taxon>
        <taxon>Pseudomonadati</taxon>
        <taxon>Bacteroidota</taxon>
        <taxon>Flavobacteriia</taxon>
        <taxon>Flavobacteriales</taxon>
        <taxon>Parvicellaceae</taxon>
        <taxon>Parvicella</taxon>
    </lineage>
</organism>
<evidence type="ECO:0008006" key="3">
    <source>
        <dbReference type="Google" id="ProtNLM"/>
    </source>
</evidence>
<keyword evidence="2" id="KW-1185">Reference proteome</keyword>
<evidence type="ECO:0000313" key="1">
    <source>
        <dbReference type="EMBL" id="CAG5086240.1"/>
    </source>
</evidence>
<dbReference type="AlphaFoldDB" id="A0A916NJ43"/>
<protein>
    <recommendedName>
        <fullName evidence="3">YfiR family protein</fullName>
    </recommendedName>
</protein>
<dbReference type="Proteomes" id="UP000683507">
    <property type="component" value="Chromosome"/>
</dbReference>
<gene>
    <name evidence="1" type="ORF">CRYO30217_03055</name>
</gene>
<accession>A0A916NJ43</accession>
<evidence type="ECO:0000313" key="2">
    <source>
        <dbReference type="Proteomes" id="UP000683507"/>
    </source>
</evidence>
<dbReference type="InterPro" id="IPR025293">
    <property type="entry name" value="YfiR/HmsC-like"/>
</dbReference>
<dbReference type="Pfam" id="PF13689">
    <property type="entry name" value="DUF4154"/>
    <property type="match status" value="1"/>
</dbReference>